<keyword evidence="2" id="KW-1185">Reference proteome</keyword>
<dbReference type="EMBL" id="JTDY01009229">
    <property type="protein sequence ID" value="KOB63898.1"/>
    <property type="molecule type" value="Genomic_DNA"/>
</dbReference>
<evidence type="ECO:0000313" key="1">
    <source>
        <dbReference type="EMBL" id="KOB63898.1"/>
    </source>
</evidence>
<protein>
    <submittedName>
        <fullName evidence="1">Uncharacterized protein</fullName>
    </submittedName>
</protein>
<organism evidence="1 2">
    <name type="scientific">Operophtera brumata</name>
    <name type="common">Winter moth</name>
    <name type="synonym">Phalaena brumata</name>
    <dbReference type="NCBI Taxonomy" id="104452"/>
    <lineage>
        <taxon>Eukaryota</taxon>
        <taxon>Metazoa</taxon>
        <taxon>Ecdysozoa</taxon>
        <taxon>Arthropoda</taxon>
        <taxon>Hexapoda</taxon>
        <taxon>Insecta</taxon>
        <taxon>Pterygota</taxon>
        <taxon>Neoptera</taxon>
        <taxon>Endopterygota</taxon>
        <taxon>Lepidoptera</taxon>
        <taxon>Glossata</taxon>
        <taxon>Ditrysia</taxon>
        <taxon>Geometroidea</taxon>
        <taxon>Geometridae</taxon>
        <taxon>Larentiinae</taxon>
        <taxon>Operophtera</taxon>
    </lineage>
</organism>
<feature type="non-terminal residue" evidence="1">
    <location>
        <position position="80"/>
    </location>
</feature>
<accession>A0A0L7KKM1</accession>
<sequence length="80" mass="9120">MDIGTCSANSIFNIMTSNVLIMRGTLGLRDVWDQIKSSAISSWNFLKRVAENTREKILKWADSARHYAVKVEKSFEAQLQ</sequence>
<reference evidence="1 2" key="1">
    <citation type="journal article" date="2015" name="Genome Biol. Evol.">
        <title>The genome of winter moth (Operophtera brumata) provides a genomic perspective on sexual dimorphism and phenology.</title>
        <authorList>
            <person name="Derks M.F."/>
            <person name="Smit S."/>
            <person name="Salis L."/>
            <person name="Schijlen E."/>
            <person name="Bossers A."/>
            <person name="Mateman C."/>
            <person name="Pijl A.S."/>
            <person name="de Ridder D."/>
            <person name="Groenen M.A."/>
            <person name="Visser M.E."/>
            <person name="Megens H.J."/>
        </authorList>
    </citation>
    <scope>NUCLEOTIDE SEQUENCE [LARGE SCALE GENOMIC DNA]</scope>
    <source>
        <strain evidence="1">WM2013NL</strain>
        <tissue evidence="1">Head and thorax</tissue>
    </source>
</reference>
<dbReference type="Proteomes" id="UP000037510">
    <property type="component" value="Unassembled WGS sequence"/>
</dbReference>
<gene>
    <name evidence="1" type="ORF">OBRU01_25258</name>
</gene>
<dbReference type="AlphaFoldDB" id="A0A0L7KKM1"/>
<comment type="caution">
    <text evidence="1">The sequence shown here is derived from an EMBL/GenBank/DDBJ whole genome shotgun (WGS) entry which is preliminary data.</text>
</comment>
<name>A0A0L7KKM1_OPEBR</name>
<proteinExistence type="predicted"/>
<evidence type="ECO:0000313" key="2">
    <source>
        <dbReference type="Proteomes" id="UP000037510"/>
    </source>
</evidence>